<protein>
    <submittedName>
        <fullName evidence="4">HU family DNA-binding protein</fullName>
    </submittedName>
</protein>
<feature type="compositionally biased region" description="Gly residues" evidence="2">
    <location>
        <begin position="153"/>
        <end position="168"/>
    </location>
</feature>
<evidence type="ECO:0000313" key="5">
    <source>
        <dbReference type="Proteomes" id="UP000824055"/>
    </source>
</evidence>
<feature type="domain" description="HU" evidence="3">
    <location>
        <begin position="2"/>
        <end position="123"/>
    </location>
</feature>
<dbReference type="AlphaFoldDB" id="A0A9D2FXE0"/>
<feature type="region of interest" description="Disordered" evidence="2">
    <location>
        <begin position="122"/>
        <end position="168"/>
    </location>
</feature>
<dbReference type="Proteomes" id="UP000824055">
    <property type="component" value="Unassembled WGS sequence"/>
</dbReference>
<organism evidence="4 5">
    <name type="scientific">Candidatus Prevotella avicola</name>
    <dbReference type="NCBI Taxonomy" id="2838738"/>
    <lineage>
        <taxon>Bacteria</taxon>
        <taxon>Pseudomonadati</taxon>
        <taxon>Bacteroidota</taxon>
        <taxon>Bacteroidia</taxon>
        <taxon>Bacteroidales</taxon>
        <taxon>Prevotellaceae</taxon>
        <taxon>Prevotella</taxon>
    </lineage>
</organism>
<comment type="caution">
    <text evidence="4">The sequence shown here is derived from an EMBL/GenBank/DDBJ whole genome shotgun (WGS) entry which is preliminary data.</text>
</comment>
<dbReference type="EMBL" id="DXBE01000011">
    <property type="protein sequence ID" value="HIZ68461.1"/>
    <property type="molecule type" value="Genomic_DNA"/>
</dbReference>
<dbReference type="GO" id="GO:0003677">
    <property type="term" value="F:DNA binding"/>
    <property type="evidence" value="ECO:0007669"/>
    <property type="project" value="UniProtKB-KW"/>
</dbReference>
<accession>A0A9D2FXE0</accession>
<dbReference type="InterPro" id="IPR010992">
    <property type="entry name" value="IHF-like_DNA-bd_dom_sf"/>
</dbReference>
<evidence type="ECO:0000256" key="2">
    <source>
        <dbReference type="SAM" id="MobiDB-lite"/>
    </source>
</evidence>
<dbReference type="InterPro" id="IPR005902">
    <property type="entry name" value="HU_DNA-bd_put"/>
</dbReference>
<reference evidence="4" key="2">
    <citation type="submission" date="2021-04" db="EMBL/GenBank/DDBJ databases">
        <authorList>
            <person name="Gilroy R."/>
        </authorList>
    </citation>
    <scope>NUCLEOTIDE SEQUENCE</scope>
    <source>
        <strain evidence="4">ChiHecec3B27-8219</strain>
    </source>
</reference>
<dbReference type="InterPro" id="IPR041607">
    <property type="entry name" value="HU-HIG"/>
</dbReference>
<proteinExistence type="predicted"/>
<evidence type="ECO:0000313" key="4">
    <source>
        <dbReference type="EMBL" id="HIZ68461.1"/>
    </source>
</evidence>
<dbReference type="Gene3D" id="4.10.520.10">
    <property type="entry name" value="IHF-like DNA-binding proteins"/>
    <property type="match status" value="1"/>
</dbReference>
<dbReference type="Pfam" id="PF18291">
    <property type="entry name" value="HU-HIG"/>
    <property type="match status" value="1"/>
</dbReference>
<keyword evidence="1 4" id="KW-0238">DNA-binding</keyword>
<gene>
    <name evidence="4" type="ORF">H9966_01005</name>
</gene>
<sequence>MLEFEVKSKVQPVGERKGQTVYYAQVKSQQKLTNKMLIERIVRETSLSEGDVKNALISLSNVVCEALQLGMSVDLAELGNLRVSVPSKMMDTEKEVTAKDALKTPKIVFTPKQKMRDAANQVELSVDRDSLKASAGGGSATTPPDDEEQGGQTQPGGGTGGTGESGEE</sequence>
<name>A0A9D2FXE0_9BACT</name>
<evidence type="ECO:0000259" key="3">
    <source>
        <dbReference type="Pfam" id="PF18291"/>
    </source>
</evidence>
<reference evidence="4" key="1">
    <citation type="journal article" date="2021" name="PeerJ">
        <title>Extensive microbial diversity within the chicken gut microbiome revealed by metagenomics and culture.</title>
        <authorList>
            <person name="Gilroy R."/>
            <person name="Ravi A."/>
            <person name="Getino M."/>
            <person name="Pursley I."/>
            <person name="Horton D.L."/>
            <person name="Alikhan N.F."/>
            <person name="Baker D."/>
            <person name="Gharbi K."/>
            <person name="Hall N."/>
            <person name="Watson M."/>
            <person name="Adriaenssens E.M."/>
            <person name="Foster-Nyarko E."/>
            <person name="Jarju S."/>
            <person name="Secka A."/>
            <person name="Antonio M."/>
            <person name="Oren A."/>
            <person name="Chaudhuri R.R."/>
            <person name="La Ragione R."/>
            <person name="Hildebrand F."/>
            <person name="Pallen M.J."/>
        </authorList>
    </citation>
    <scope>NUCLEOTIDE SEQUENCE</scope>
    <source>
        <strain evidence="4">ChiHecec3B27-8219</strain>
    </source>
</reference>
<evidence type="ECO:0000256" key="1">
    <source>
        <dbReference type="ARBA" id="ARBA00023125"/>
    </source>
</evidence>
<dbReference type="NCBIfam" id="TIGR01201">
    <property type="entry name" value="HU_rel"/>
    <property type="match status" value="1"/>
</dbReference>
<dbReference type="SUPFAM" id="SSF47729">
    <property type="entry name" value="IHF-like DNA-binding proteins"/>
    <property type="match status" value="1"/>
</dbReference>